<dbReference type="InterPro" id="IPR007197">
    <property type="entry name" value="rSAM"/>
</dbReference>
<dbReference type="GO" id="GO:0051539">
    <property type="term" value="F:4 iron, 4 sulfur cluster binding"/>
    <property type="evidence" value="ECO:0007669"/>
    <property type="project" value="UniProtKB-KW"/>
</dbReference>
<comment type="cofactor">
    <cofactor evidence="1">
        <name>[4Fe-4S] cluster</name>
        <dbReference type="ChEBI" id="CHEBI:49883"/>
    </cofactor>
</comment>
<sequence>MCIIKGGFYMLNLFITYQCNFNCDYCFIHGFGKKYPMLMEAKDFEKLCLWLEKHKVATIGILGGEPTTHPGLVRMLEQLNECGVAPVLFTNGLFEKDLQEPLAELVVNFVINYNDPSMYTKKQWDRLQENIEGLKELDARVSFSKNFSKGKISYAYILEAAAQYGITNIRYDISRPNPLEANNYFNLEDSKVLVKQILEFVKACERQNIHTGLDCCIPLCYFTEEALEYMRNISMKFSGVCHPSIDIQTDLSATYCIPMQEVNLSNITEYNGELEVLTYFNKQVGAIRTKTAQERCGACDKFGRQCQGGCLALK</sequence>
<evidence type="ECO:0000256" key="6">
    <source>
        <dbReference type="ARBA" id="ARBA00023004"/>
    </source>
</evidence>
<keyword evidence="4" id="KW-0479">Metal-binding</keyword>
<dbReference type="PANTHER" id="PTHR11228:SF7">
    <property type="entry name" value="PQQA PEPTIDE CYCLASE"/>
    <property type="match status" value="1"/>
</dbReference>
<accession>A0A923HX81</accession>
<evidence type="ECO:0000256" key="3">
    <source>
        <dbReference type="ARBA" id="ARBA00022691"/>
    </source>
</evidence>
<dbReference type="Proteomes" id="UP000616595">
    <property type="component" value="Unassembled WGS sequence"/>
</dbReference>
<evidence type="ECO:0000256" key="4">
    <source>
        <dbReference type="ARBA" id="ARBA00022723"/>
    </source>
</evidence>
<dbReference type="CDD" id="cd01335">
    <property type="entry name" value="Radical_SAM"/>
    <property type="match status" value="1"/>
</dbReference>
<organism evidence="9 10">
    <name type="scientific">Acetobacterium paludosum</name>
    <dbReference type="NCBI Taxonomy" id="52693"/>
    <lineage>
        <taxon>Bacteria</taxon>
        <taxon>Bacillati</taxon>
        <taxon>Bacillota</taxon>
        <taxon>Clostridia</taxon>
        <taxon>Eubacteriales</taxon>
        <taxon>Eubacteriaceae</taxon>
        <taxon>Acetobacterium</taxon>
    </lineage>
</organism>
<dbReference type="InterPro" id="IPR013785">
    <property type="entry name" value="Aldolase_TIM"/>
</dbReference>
<keyword evidence="2" id="KW-0004">4Fe-4S</keyword>
<evidence type="ECO:0000313" key="9">
    <source>
        <dbReference type="EMBL" id="MBC3888850.1"/>
    </source>
</evidence>
<dbReference type="Gene3D" id="3.20.20.70">
    <property type="entry name" value="Aldolase class I"/>
    <property type="match status" value="1"/>
</dbReference>
<evidence type="ECO:0000256" key="7">
    <source>
        <dbReference type="ARBA" id="ARBA00023014"/>
    </source>
</evidence>
<dbReference type="SFLD" id="SFLDG01067">
    <property type="entry name" value="SPASM/twitch_domain_containing"/>
    <property type="match status" value="1"/>
</dbReference>
<evidence type="ECO:0000256" key="1">
    <source>
        <dbReference type="ARBA" id="ARBA00001966"/>
    </source>
</evidence>
<dbReference type="PROSITE" id="PS51918">
    <property type="entry name" value="RADICAL_SAM"/>
    <property type="match status" value="1"/>
</dbReference>
<keyword evidence="10" id="KW-1185">Reference proteome</keyword>
<dbReference type="EMBL" id="WJBD01000012">
    <property type="protein sequence ID" value="MBC3888850.1"/>
    <property type="molecule type" value="Genomic_DNA"/>
</dbReference>
<dbReference type="GO" id="GO:0016491">
    <property type="term" value="F:oxidoreductase activity"/>
    <property type="evidence" value="ECO:0007669"/>
    <property type="project" value="UniProtKB-KW"/>
</dbReference>
<evidence type="ECO:0000256" key="2">
    <source>
        <dbReference type="ARBA" id="ARBA00022485"/>
    </source>
</evidence>
<name>A0A923HX81_9FIRM</name>
<gene>
    <name evidence="9" type="ORF">GH810_11050</name>
</gene>
<keyword evidence="3" id="KW-0949">S-adenosyl-L-methionine</keyword>
<dbReference type="Pfam" id="PF04055">
    <property type="entry name" value="Radical_SAM"/>
    <property type="match status" value="1"/>
</dbReference>
<dbReference type="InterPro" id="IPR050377">
    <property type="entry name" value="Radical_SAM_PqqE_MftC-like"/>
</dbReference>
<proteinExistence type="predicted"/>
<evidence type="ECO:0000256" key="5">
    <source>
        <dbReference type="ARBA" id="ARBA00023002"/>
    </source>
</evidence>
<feature type="domain" description="Radical SAM core" evidence="8">
    <location>
        <begin position="5"/>
        <end position="210"/>
    </location>
</feature>
<dbReference type="PANTHER" id="PTHR11228">
    <property type="entry name" value="RADICAL SAM DOMAIN PROTEIN"/>
    <property type="match status" value="1"/>
</dbReference>
<dbReference type="OrthoDB" id="9808591at2"/>
<dbReference type="AlphaFoldDB" id="A0A923HX81"/>
<dbReference type="GO" id="GO:0046872">
    <property type="term" value="F:metal ion binding"/>
    <property type="evidence" value="ECO:0007669"/>
    <property type="project" value="UniProtKB-KW"/>
</dbReference>
<keyword evidence="6" id="KW-0408">Iron</keyword>
<reference evidence="9" key="1">
    <citation type="submission" date="2019-10" db="EMBL/GenBank/DDBJ databases">
        <authorList>
            <person name="Ross D.E."/>
            <person name="Gulliver D."/>
        </authorList>
    </citation>
    <scope>NUCLEOTIDE SEQUENCE</scope>
    <source>
        <strain evidence="9">DER-2019</strain>
    </source>
</reference>
<dbReference type="InterPro" id="IPR000385">
    <property type="entry name" value="MoaA_NifB_PqqE_Fe-S-bd_CS"/>
</dbReference>
<dbReference type="SUPFAM" id="SSF102114">
    <property type="entry name" value="Radical SAM enzymes"/>
    <property type="match status" value="1"/>
</dbReference>
<dbReference type="PROSITE" id="PS01305">
    <property type="entry name" value="MOAA_NIFB_PQQE"/>
    <property type="match status" value="1"/>
</dbReference>
<reference evidence="9" key="2">
    <citation type="submission" date="2020-10" db="EMBL/GenBank/DDBJ databases">
        <title>Comparative genomics of the Acetobacterium genus.</title>
        <authorList>
            <person name="Marshall C."/>
            <person name="May H."/>
            <person name="Norman S."/>
        </authorList>
    </citation>
    <scope>NUCLEOTIDE SEQUENCE</scope>
    <source>
        <strain evidence="9">DER-2019</strain>
    </source>
</reference>
<evidence type="ECO:0000313" key="10">
    <source>
        <dbReference type="Proteomes" id="UP000616595"/>
    </source>
</evidence>
<keyword evidence="5" id="KW-0560">Oxidoreductase</keyword>
<keyword evidence="7" id="KW-0411">Iron-sulfur</keyword>
<dbReference type="InterPro" id="IPR058240">
    <property type="entry name" value="rSAM_sf"/>
</dbReference>
<evidence type="ECO:0000259" key="8">
    <source>
        <dbReference type="PROSITE" id="PS51918"/>
    </source>
</evidence>
<dbReference type="SFLD" id="SFLDS00029">
    <property type="entry name" value="Radical_SAM"/>
    <property type="match status" value="1"/>
</dbReference>
<protein>
    <submittedName>
        <fullName evidence="9">Radical SAM protein</fullName>
    </submittedName>
</protein>
<comment type="caution">
    <text evidence="9">The sequence shown here is derived from an EMBL/GenBank/DDBJ whole genome shotgun (WGS) entry which is preliminary data.</text>
</comment>